<dbReference type="STRING" id="1147123.SAMN05443428_1032"/>
<dbReference type="Proteomes" id="UP000190105">
    <property type="component" value="Unassembled WGS sequence"/>
</dbReference>
<evidence type="ECO:0000256" key="4">
    <source>
        <dbReference type="ARBA" id="ARBA00022679"/>
    </source>
</evidence>
<name>A0A1T4WP42_9CLOT</name>
<keyword evidence="6 8" id="KW-1133">Transmembrane helix</keyword>
<dbReference type="RefSeq" id="WP_078695478.1">
    <property type="nucleotide sequence ID" value="NZ_FUYH01000003.1"/>
</dbReference>
<dbReference type="EMBL" id="FUYH01000003">
    <property type="protein sequence ID" value="SKA79120.1"/>
    <property type="molecule type" value="Genomic_DNA"/>
</dbReference>
<evidence type="ECO:0000256" key="6">
    <source>
        <dbReference type="ARBA" id="ARBA00022989"/>
    </source>
</evidence>
<dbReference type="OrthoDB" id="9767568at2"/>
<protein>
    <submittedName>
        <fullName evidence="9">1,4-dihydroxy-2-naphthoate octaprenyltransferase</fullName>
    </submittedName>
</protein>
<dbReference type="GO" id="GO:0042371">
    <property type="term" value="P:vitamin K biosynthetic process"/>
    <property type="evidence" value="ECO:0007669"/>
    <property type="project" value="TreeGrafter"/>
</dbReference>
<accession>A0A1T4WP42</accession>
<keyword evidence="4 9" id="KW-0808">Transferase</keyword>
<gene>
    <name evidence="9" type="ORF">SAMN05443428_1032</name>
</gene>
<keyword evidence="7 8" id="KW-0472">Membrane</keyword>
<organism evidence="9 10">
    <name type="scientific">Caloramator quimbayensis</name>
    <dbReference type="NCBI Taxonomy" id="1147123"/>
    <lineage>
        <taxon>Bacteria</taxon>
        <taxon>Bacillati</taxon>
        <taxon>Bacillota</taxon>
        <taxon>Clostridia</taxon>
        <taxon>Eubacteriales</taxon>
        <taxon>Clostridiaceae</taxon>
        <taxon>Caloramator</taxon>
    </lineage>
</organism>
<evidence type="ECO:0000256" key="3">
    <source>
        <dbReference type="ARBA" id="ARBA00022428"/>
    </source>
</evidence>
<dbReference type="Pfam" id="PF01040">
    <property type="entry name" value="UbiA"/>
    <property type="match status" value="1"/>
</dbReference>
<dbReference type="UniPathway" id="UPA00079"/>
<dbReference type="CDD" id="cd13962">
    <property type="entry name" value="PT_UbiA_UBIAD1"/>
    <property type="match status" value="1"/>
</dbReference>
<dbReference type="InterPro" id="IPR000537">
    <property type="entry name" value="UbiA_prenyltransferase"/>
</dbReference>
<evidence type="ECO:0000256" key="5">
    <source>
        <dbReference type="ARBA" id="ARBA00022692"/>
    </source>
</evidence>
<feature type="transmembrane region" description="Helical" evidence="8">
    <location>
        <begin position="146"/>
        <end position="165"/>
    </location>
</feature>
<dbReference type="PIRSF" id="PIRSF005355">
    <property type="entry name" value="UBIAD1"/>
    <property type="match status" value="1"/>
</dbReference>
<evidence type="ECO:0000256" key="8">
    <source>
        <dbReference type="SAM" id="Phobius"/>
    </source>
</evidence>
<comment type="pathway">
    <text evidence="2">Quinol/quinone metabolism; menaquinone biosynthesis.</text>
</comment>
<dbReference type="PANTHER" id="PTHR13929">
    <property type="entry name" value="1,4-DIHYDROXY-2-NAPHTHOATE OCTAPRENYLTRANSFERASE"/>
    <property type="match status" value="1"/>
</dbReference>
<dbReference type="Gene3D" id="1.10.357.140">
    <property type="entry name" value="UbiA prenyltransferase"/>
    <property type="match status" value="1"/>
</dbReference>
<evidence type="ECO:0000256" key="1">
    <source>
        <dbReference type="ARBA" id="ARBA00004141"/>
    </source>
</evidence>
<dbReference type="PANTHER" id="PTHR13929:SF0">
    <property type="entry name" value="UBIA PRENYLTRANSFERASE DOMAIN-CONTAINING PROTEIN 1"/>
    <property type="match status" value="1"/>
</dbReference>
<evidence type="ECO:0000313" key="9">
    <source>
        <dbReference type="EMBL" id="SKA79120.1"/>
    </source>
</evidence>
<dbReference type="InterPro" id="IPR026046">
    <property type="entry name" value="UBIAD1"/>
</dbReference>
<feature type="transmembrane region" description="Helical" evidence="8">
    <location>
        <begin position="38"/>
        <end position="58"/>
    </location>
</feature>
<comment type="subcellular location">
    <subcellularLocation>
        <location evidence="1">Membrane</location>
        <topology evidence="1">Multi-pass membrane protein</topology>
    </subcellularLocation>
</comment>
<dbReference type="GO" id="GO:0009234">
    <property type="term" value="P:menaquinone biosynthetic process"/>
    <property type="evidence" value="ECO:0007669"/>
    <property type="project" value="UniProtKB-UniPathway"/>
</dbReference>
<evidence type="ECO:0000256" key="7">
    <source>
        <dbReference type="ARBA" id="ARBA00023136"/>
    </source>
</evidence>
<dbReference type="GO" id="GO:0016020">
    <property type="term" value="C:membrane"/>
    <property type="evidence" value="ECO:0007669"/>
    <property type="project" value="UniProtKB-SubCell"/>
</dbReference>
<sequence>MKVNSFLKLVEIQTKIASVIPFLLGTIYAVYRFKSFNVINFIFMFVSLITFDMATTAINNYYDYKRAVKKHGYNYEMHNGIVKYNLTETSVKITIFALLLCATSFGIMLFLNTNIIVLIIGIISFAVGIFYSFGPVPISRMPLGEIFSGIFMGFVIVFLSVFIQVDDKILNLIYHNGFLTLNMNLKEIIYIFLISIPTINCISNVMLANNICDIDDDLVNKRYTLPIYLGKEKSLLIFKIAYYVVYIDIILLIILGIVPVFSIITLLTFSIINKNIKLFNEKQTKCVLQ</sequence>
<feature type="transmembrane region" description="Helical" evidence="8">
    <location>
        <begin position="116"/>
        <end position="134"/>
    </location>
</feature>
<dbReference type="NCBIfam" id="NF004752">
    <property type="entry name" value="PRK06080.1-4"/>
    <property type="match status" value="1"/>
</dbReference>
<feature type="transmembrane region" description="Helical" evidence="8">
    <location>
        <begin position="93"/>
        <end position="111"/>
    </location>
</feature>
<evidence type="ECO:0000256" key="2">
    <source>
        <dbReference type="ARBA" id="ARBA00004863"/>
    </source>
</evidence>
<keyword evidence="3" id="KW-0474">Menaquinone biosynthesis</keyword>
<dbReference type="InterPro" id="IPR044878">
    <property type="entry name" value="UbiA_sf"/>
</dbReference>
<dbReference type="AlphaFoldDB" id="A0A1T4WP42"/>
<dbReference type="GO" id="GO:0004659">
    <property type="term" value="F:prenyltransferase activity"/>
    <property type="evidence" value="ECO:0007669"/>
    <property type="project" value="InterPro"/>
</dbReference>
<reference evidence="10" key="1">
    <citation type="submission" date="2017-02" db="EMBL/GenBank/DDBJ databases">
        <authorList>
            <person name="Varghese N."/>
            <person name="Submissions S."/>
        </authorList>
    </citation>
    <scope>NUCLEOTIDE SEQUENCE [LARGE SCALE GENOMIC DNA]</scope>
    <source>
        <strain evidence="10">USBA 833</strain>
    </source>
</reference>
<feature type="transmembrane region" description="Helical" evidence="8">
    <location>
        <begin position="188"/>
        <end position="208"/>
    </location>
</feature>
<keyword evidence="10" id="KW-1185">Reference proteome</keyword>
<evidence type="ECO:0000313" key="10">
    <source>
        <dbReference type="Proteomes" id="UP000190105"/>
    </source>
</evidence>
<feature type="transmembrane region" description="Helical" evidence="8">
    <location>
        <begin position="240"/>
        <end position="272"/>
    </location>
</feature>
<keyword evidence="5 8" id="KW-0812">Transmembrane</keyword>
<proteinExistence type="predicted"/>